<keyword evidence="7" id="KW-0804">Transcription</keyword>
<comment type="subcellular location">
    <subcellularLocation>
        <location evidence="1">Nucleus</location>
    </subcellularLocation>
</comment>
<dbReference type="OrthoDB" id="9411774at2759"/>
<keyword evidence="2" id="KW-0479">Metal-binding</keyword>
<dbReference type="Proteomes" id="UP000657918">
    <property type="component" value="Chromosome 16"/>
</dbReference>
<dbReference type="PANTHER" id="PTHR26374:SF379">
    <property type="entry name" value="ZINC FINGER PROTEIN ZAT12"/>
    <property type="match status" value="1"/>
</dbReference>
<dbReference type="InterPro" id="IPR013087">
    <property type="entry name" value="Znf_C2H2_type"/>
</dbReference>
<evidence type="ECO:0000256" key="4">
    <source>
        <dbReference type="ARBA" id="ARBA00022771"/>
    </source>
</evidence>
<dbReference type="Pfam" id="PF13912">
    <property type="entry name" value="zf-C2H2_6"/>
    <property type="match status" value="2"/>
</dbReference>
<dbReference type="AlphaFoldDB" id="A0A835J8E1"/>
<sequence>MSHEMLYSSGRKEEPSRLTIVDRICSPSPSLLDISRERIITILTFYFTLITHLPHAISSLTPKCRGHNRHSVKDVNAYSAVPAPMKRDRAEAELELAKCLMLLSKFGKADHEILANYGSAAATTGGLFSCKTCDKSFPSFQALGGHRASHKKSKLMESTGNLLKMPDSPPKPKIHKCSICGLEFPLGQALGGHMRRHRAPNNADTTSTPSTDHESVAVTRPPFLPALPVLKRSNSSKRVLSLDLSLALPMYQNESELQLEKVTRPVLKCFI</sequence>
<evidence type="ECO:0000256" key="9">
    <source>
        <dbReference type="PROSITE-ProRule" id="PRU00042"/>
    </source>
</evidence>
<dbReference type="PROSITE" id="PS50157">
    <property type="entry name" value="ZINC_FINGER_C2H2_2"/>
    <property type="match status" value="2"/>
</dbReference>
<evidence type="ECO:0000256" key="7">
    <source>
        <dbReference type="ARBA" id="ARBA00023163"/>
    </source>
</evidence>
<evidence type="ECO:0000313" key="12">
    <source>
        <dbReference type="EMBL" id="KAF9665490.1"/>
    </source>
</evidence>
<dbReference type="GO" id="GO:0010200">
    <property type="term" value="P:response to chitin"/>
    <property type="evidence" value="ECO:0007669"/>
    <property type="project" value="TreeGrafter"/>
</dbReference>
<dbReference type="Gene3D" id="3.30.160.60">
    <property type="entry name" value="Classic Zinc Finger"/>
    <property type="match status" value="1"/>
</dbReference>
<feature type="domain" description="C2H2-type" evidence="11">
    <location>
        <begin position="175"/>
        <end position="202"/>
    </location>
</feature>
<organism evidence="12 13">
    <name type="scientific">Salix dunnii</name>
    <dbReference type="NCBI Taxonomy" id="1413687"/>
    <lineage>
        <taxon>Eukaryota</taxon>
        <taxon>Viridiplantae</taxon>
        <taxon>Streptophyta</taxon>
        <taxon>Embryophyta</taxon>
        <taxon>Tracheophyta</taxon>
        <taxon>Spermatophyta</taxon>
        <taxon>Magnoliopsida</taxon>
        <taxon>eudicotyledons</taxon>
        <taxon>Gunneridae</taxon>
        <taxon>Pentapetalae</taxon>
        <taxon>rosids</taxon>
        <taxon>fabids</taxon>
        <taxon>Malpighiales</taxon>
        <taxon>Salicaceae</taxon>
        <taxon>Saliceae</taxon>
        <taxon>Salix</taxon>
    </lineage>
</organism>
<accession>A0A835J8E1</accession>
<gene>
    <name evidence="12" type="ORF">SADUNF_Sadunf16G0128100</name>
</gene>
<dbReference type="GO" id="GO:0008270">
    <property type="term" value="F:zinc ion binding"/>
    <property type="evidence" value="ECO:0007669"/>
    <property type="project" value="UniProtKB-KW"/>
</dbReference>
<dbReference type="GO" id="GO:0005634">
    <property type="term" value="C:nucleus"/>
    <property type="evidence" value="ECO:0007669"/>
    <property type="project" value="UniProtKB-SubCell"/>
</dbReference>
<dbReference type="SMART" id="SM00355">
    <property type="entry name" value="ZnF_C2H2"/>
    <property type="match status" value="2"/>
</dbReference>
<evidence type="ECO:0000259" key="11">
    <source>
        <dbReference type="PROSITE" id="PS50157"/>
    </source>
</evidence>
<dbReference type="PROSITE" id="PS00028">
    <property type="entry name" value="ZINC_FINGER_C2H2_1"/>
    <property type="match status" value="2"/>
</dbReference>
<comment type="caution">
    <text evidence="12">The sequence shown here is derived from an EMBL/GenBank/DDBJ whole genome shotgun (WGS) entry which is preliminary data.</text>
</comment>
<keyword evidence="8" id="KW-0539">Nucleus</keyword>
<keyword evidence="5" id="KW-0862">Zinc</keyword>
<proteinExistence type="predicted"/>
<dbReference type="SUPFAM" id="SSF57667">
    <property type="entry name" value="beta-beta-alpha zinc fingers"/>
    <property type="match status" value="1"/>
</dbReference>
<dbReference type="InterPro" id="IPR036236">
    <property type="entry name" value="Znf_C2H2_sf"/>
</dbReference>
<evidence type="ECO:0000256" key="5">
    <source>
        <dbReference type="ARBA" id="ARBA00022833"/>
    </source>
</evidence>
<dbReference type="EMBL" id="JADGMS010000016">
    <property type="protein sequence ID" value="KAF9665490.1"/>
    <property type="molecule type" value="Genomic_DNA"/>
</dbReference>
<protein>
    <recommendedName>
        <fullName evidence="11">C2H2-type domain-containing protein</fullName>
    </recommendedName>
</protein>
<dbReference type="GO" id="GO:0006950">
    <property type="term" value="P:response to stress"/>
    <property type="evidence" value="ECO:0007669"/>
    <property type="project" value="TreeGrafter"/>
</dbReference>
<dbReference type="PANTHER" id="PTHR26374">
    <property type="entry name" value="ZINC FINGER PROTEIN ZAT5"/>
    <property type="match status" value="1"/>
</dbReference>
<evidence type="ECO:0000256" key="3">
    <source>
        <dbReference type="ARBA" id="ARBA00022737"/>
    </source>
</evidence>
<keyword evidence="13" id="KW-1185">Reference proteome</keyword>
<keyword evidence="4 9" id="KW-0863">Zinc-finger</keyword>
<evidence type="ECO:0000256" key="1">
    <source>
        <dbReference type="ARBA" id="ARBA00004123"/>
    </source>
</evidence>
<feature type="region of interest" description="Disordered" evidence="10">
    <location>
        <begin position="193"/>
        <end position="216"/>
    </location>
</feature>
<reference evidence="12 13" key="1">
    <citation type="submission" date="2020-10" db="EMBL/GenBank/DDBJ databases">
        <title>Plant Genome Project.</title>
        <authorList>
            <person name="Zhang R.-G."/>
        </authorList>
    </citation>
    <scope>NUCLEOTIDE SEQUENCE [LARGE SCALE GENOMIC DNA]</scope>
    <source>
        <strain evidence="12">FAFU-HL-1</strain>
        <tissue evidence="12">Leaf</tissue>
    </source>
</reference>
<keyword evidence="3" id="KW-0677">Repeat</keyword>
<evidence type="ECO:0000256" key="2">
    <source>
        <dbReference type="ARBA" id="ARBA00022723"/>
    </source>
</evidence>
<feature type="domain" description="C2H2-type" evidence="11">
    <location>
        <begin position="128"/>
        <end position="155"/>
    </location>
</feature>
<evidence type="ECO:0000256" key="10">
    <source>
        <dbReference type="SAM" id="MobiDB-lite"/>
    </source>
</evidence>
<evidence type="ECO:0000256" key="8">
    <source>
        <dbReference type="ARBA" id="ARBA00023242"/>
    </source>
</evidence>
<evidence type="ECO:0000313" key="13">
    <source>
        <dbReference type="Proteomes" id="UP000657918"/>
    </source>
</evidence>
<keyword evidence="6" id="KW-0805">Transcription regulation</keyword>
<name>A0A835J8E1_9ROSI</name>
<evidence type="ECO:0000256" key="6">
    <source>
        <dbReference type="ARBA" id="ARBA00023015"/>
    </source>
</evidence>